<evidence type="ECO:0000313" key="2">
    <source>
        <dbReference type="Proteomes" id="UP000237105"/>
    </source>
</evidence>
<comment type="caution">
    <text evidence="1">The sequence shown here is derived from an EMBL/GenBank/DDBJ whole genome shotgun (WGS) entry which is preliminary data.</text>
</comment>
<sequence length="72" mass="8105">MTEKNVLKSASRVGKVLETKPLFNNDMLSDNFMRFGEAGSLEKLLISGLSLPSDEMGRSECIHMKYERLPLT</sequence>
<dbReference type="EMBL" id="JXTB01000550">
    <property type="protein sequence ID" value="PON36883.1"/>
    <property type="molecule type" value="Genomic_DNA"/>
</dbReference>
<organism evidence="1 2">
    <name type="scientific">Parasponia andersonii</name>
    <name type="common">Sponia andersonii</name>
    <dbReference type="NCBI Taxonomy" id="3476"/>
    <lineage>
        <taxon>Eukaryota</taxon>
        <taxon>Viridiplantae</taxon>
        <taxon>Streptophyta</taxon>
        <taxon>Embryophyta</taxon>
        <taxon>Tracheophyta</taxon>
        <taxon>Spermatophyta</taxon>
        <taxon>Magnoliopsida</taxon>
        <taxon>eudicotyledons</taxon>
        <taxon>Gunneridae</taxon>
        <taxon>Pentapetalae</taxon>
        <taxon>rosids</taxon>
        <taxon>fabids</taxon>
        <taxon>Rosales</taxon>
        <taxon>Cannabaceae</taxon>
        <taxon>Parasponia</taxon>
    </lineage>
</organism>
<dbReference type="AlphaFoldDB" id="A0A2P5AK19"/>
<proteinExistence type="predicted"/>
<protein>
    <submittedName>
        <fullName evidence="1">Uncharacterized protein</fullName>
    </submittedName>
</protein>
<dbReference type="Proteomes" id="UP000237105">
    <property type="component" value="Unassembled WGS sequence"/>
</dbReference>
<accession>A0A2P5AK19</accession>
<evidence type="ECO:0000313" key="1">
    <source>
        <dbReference type="EMBL" id="PON36883.1"/>
    </source>
</evidence>
<name>A0A2P5AK19_PARAD</name>
<reference evidence="2" key="1">
    <citation type="submission" date="2016-06" db="EMBL/GenBank/DDBJ databases">
        <title>Parallel loss of symbiosis genes in relatives of nitrogen-fixing non-legume Parasponia.</title>
        <authorList>
            <person name="Van Velzen R."/>
            <person name="Holmer R."/>
            <person name="Bu F."/>
            <person name="Rutten L."/>
            <person name="Van Zeijl A."/>
            <person name="Liu W."/>
            <person name="Santuari L."/>
            <person name="Cao Q."/>
            <person name="Sharma T."/>
            <person name="Shen D."/>
            <person name="Roswanjaya Y."/>
            <person name="Wardhani T."/>
            <person name="Kalhor M.S."/>
            <person name="Jansen J."/>
            <person name="Van den Hoogen J."/>
            <person name="Gungor B."/>
            <person name="Hartog M."/>
            <person name="Hontelez J."/>
            <person name="Verver J."/>
            <person name="Yang W.-C."/>
            <person name="Schijlen E."/>
            <person name="Repin R."/>
            <person name="Schilthuizen M."/>
            <person name="Schranz E."/>
            <person name="Heidstra R."/>
            <person name="Miyata K."/>
            <person name="Fedorova E."/>
            <person name="Kohlen W."/>
            <person name="Bisseling T."/>
            <person name="Smit S."/>
            <person name="Geurts R."/>
        </authorList>
    </citation>
    <scope>NUCLEOTIDE SEQUENCE [LARGE SCALE GENOMIC DNA]</scope>
    <source>
        <strain evidence="2">cv. WU1-14</strain>
    </source>
</reference>
<keyword evidence="2" id="KW-1185">Reference proteome</keyword>
<gene>
    <name evidence="1" type="ORF">PanWU01x14_324920</name>
</gene>